<evidence type="ECO:0000313" key="8">
    <source>
        <dbReference type="EMBL" id="KYH30003.1"/>
    </source>
</evidence>
<organism evidence="8 9">
    <name type="scientific">Clostridium colicanis DSM 13634</name>
    <dbReference type="NCBI Taxonomy" id="1121305"/>
    <lineage>
        <taxon>Bacteria</taxon>
        <taxon>Bacillati</taxon>
        <taxon>Bacillota</taxon>
        <taxon>Clostridia</taxon>
        <taxon>Eubacteriales</taxon>
        <taxon>Clostridiaceae</taxon>
        <taxon>Clostridium</taxon>
    </lineage>
</organism>
<evidence type="ECO:0000256" key="4">
    <source>
        <dbReference type="ARBA" id="ARBA00022989"/>
    </source>
</evidence>
<dbReference type="Pfam" id="PF04138">
    <property type="entry name" value="GtrA_DPMS_TM"/>
    <property type="match status" value="1"/>
</dbReference>
<feature type="domain" description="GtrA/DPMS transmembrane" evidence="7">
    <location>
        <begin position="17"/>
        <end position="138"/>
    </location>
</feature>
<keyword evidence="5 6" id="KW-0472">Membrane</keyword>
<dbReference type="AlphaFoldDB" id="A0A151AQZ3"/>
<feature type="transmembrane region" description="Helical" evidence="6">
    <location>
        <begin position="20"/>
        <end position="43"/>
    </location>
</feature>
<keyword evidence="4 6" id="KW-1133">Transmembrane helix</keyword>
<evidence type="ECO:0000256" key="3">
    <source>
        <dbReference type="ARBA" id="ARBA00022692"/>
    </source>
</evidence>
<dbReference type="PATRIC" id="fig|1121305.3.peg.647"/>
<dbReference type="GO" id="GO:0005886">
    <property type="term" value="C:plasma membrane"/>
    <property type="evidence" value="ECO:0007669"/>
    <property type="project" value="TreeGrafter"/>
</dbReference>
<sequence length="143" mass="16348">MTLKTIKTHQTLIELVKYGLIGGSNVLINLIILNVLSYLTGIYSGPTMYIFYGISFVVYSINGYFWNKKFTFSSNNGSYFKYASILGISTFLNSTLCTIFTTFNIFNFQEILWMNISIILSSITVGILTFILNKCFVFRNRTE</sequence>
<evidence type="ECO:0000256" key="2">
    <source>
        <dbReference type="ARBA" id="ARBA00009399"/>
    </source>
</evidence>
<evidence type="ECO:0000256" key="1">
    <source>
        <dbReference type="ARBA" id="ARBA00004141"/>
    </source>
</evidence>
<name>A0A151AQZ3_9CLOT</name>
<reference evidence="8 9" key="1">
    <citation type="submission" date="2016-02" db="EMBL/GenBank/DDBJ databases">
        <title>Genome sequence of Clostridium colicanis DSM 13634.</title>
        <authorList>
            <person name="Poehlein A."/>
            <person name="Daniel R."/>
        </authorList>
    </citation>
    <scope>NUCLEOTIDE SEQUENCE [LARGE SCALE GENOMIC DNA]</scope>
    <source>
        <strain evidence="8 9">DSM 13634</strain>
    </source>
</reference>
<dbReference type="PANTHER" id="PTHR38459:SF1">
    <property type="entry name" value="PROPHAGE BACTOPRENOL-LINKED GLUCOSE TRANSLOCASE HOMOLOG"/>
    <property type="match status" value="1"/>
</dbReference>
<feature type="transmembrane region" description="Helical" evidence="6">
    <location>
        <begin position="49"/>
        <end position="67"/>
    </location>
</feature>
<keyword evidence="3 6" id="KW-0812">Transmembrane</keyword>
<evidence type="ECO:0000313" key="9">
    <source>
        <dbReference type="Proteomes" id="UP000075374"/>
    </source>
</evidence>
<evidence type="ECO:0000256" key="5">
    <source>
        <dbReference type="ARBA" id="ARBA00023136"/>
    </source>
</evidence>
<accession>A0A151AQZ3</accession>
<feature type="transmembrane region" description="Helical" evidence="6">
    <location>
        <begin position="79"/>
        <end position="106"/>
    </location>
</feature>
<dbReference type="PANTHER" id="PTHR38459">
    <property type="entry name" value="PROPHAGE BACTOPRENOL-LINKED GLUCOSE TRANSLOCASE HOMOLOG"/>
    <property type="match status" value="1"/>
</dbReference>
<protein>
    <submittedName>
        <fullName evidence="8">GtrA-like protein</fullName>
    </submittedName>
</protein>
<gene>
    <name evidence="8" type="ORF">CLCOL_06410</name>
</gene>
<comment type="caution">
    <text evidence="8">The sequence shown here is derived from an EMBL/GenBank/DDBJ whole genome shotgun (WGS) entry which is preliminary data.</text>
</comment>
<dbReference type="EMBL" id="LTBB01000002">
    <property type="protein sequence ID" value="KYH30003.1"/>
    <property type="molecule type" value="Genomic_DNA"/>
</dbReference>
<dbReference type="RefSeq" id="WP_082787814.1">
    <property type="nucleotide sequence ID" value="NZ_LTBB01000002.1"/>
</dbReference>
<keyword evidence="9" id="KW-1185">Reference proteome</keyword>
<feature type="transmembrane region" description="Helical" evidence="6">
    <location>
        <begin position="112"/>
        <end position="132"/>
    </location>
</feature>
<dbReference type="InterPro" id="IPR007267">
    <property type="entry name" value="GtrA_DPMS_TM"/>
</dbReference>
<proteinExistence type="inferred from homology"/>
<dbReference type="GO" id="GO:0000271">
    <property type="term" value="P:polysaccharide biosynthetic process"/>
    <property type="evidence" value="ECO:0007669"/>
    <property type="project" value="InterPro"/>
</dbReference>
<comment type="subcellular location">
    <subcellularLocation>
        <location evidence="1">Membrane</location>
        <topology evidence="1">Multi-pass membrane protein</topology>
    </subcellularLocation>
</comment>
<evidence type="ECO:0000256" key="6">
    <source>
        <dbReference type="SAM" id="Phobius"/>
    </source>
</evidence>
<dbReference type="InterPro" id="IPR051401">
    <property type="entry name" value="GtrA_CellWall_Glycosyl"/>
</dbReference>
<dbReference type="Proteomes" id="UP000075374">
    <property type="component" value="Unassembled WGS sequence"/>
</dbReference>
<dbReference type="STRING" id="1121305.CLCOL_06410"/>
<comment type="similarity">
    <text evidence="2">Belongs to the GtrA family.</text>
</comment>
<evidence type="ECO:0000259" key="7">
    <source>
        <dbReference type="Pfam" id="PF04138"/>
    </source>
</evidence>